<comment type="caution">
    <text evidence="1">The sequence shown here is derived from an EMBL/GenBank/DDBJ whole genome shotgun (WGS) entry which is preliminary data.</text>
</comment>
<protein>
    <submittedName>
        <fullName evidence="1">Uncharacterized protein</fullName>
    </submittedName>
</protein>
<evidence type="ECO:0000313" key="1">
    <source>
        <dbReference type="EMBL" id="OGM02531.1"/>
    </source>
</evidence>
<dbReference type="EMBL" id="MGFJ01000020">
    <property type="protein sequence ID" value="OGM02531.1"/>
    <property type="molecule type" value="Genomic_DNA"/>
</dbReference>
<dbReference type="STRING" id="1802471.A2115_00935"/>
<evidence type="ECO:0000313" key="2">
    <source>
        <dbReference type="Proteomes" id="UP000176198"/>
    </source>
</evidence>
<gene>
    <name evidence="1" type="ORF">A2115_00935</name>
</gene>
<name>A0A1F7WI99_9BACT</name>
<dbReference type="AlphaFoldDB" id="A0A1F7WI99"/>
<organism evidence="1 2">
    <name type="scientific">Candidatus Woesebacteria bacterium GWA1_41_8</name>
    <dbReference type="NCBI Taxonomy" id="1802471"/>
    <lineage>
        <taxon>Bacteria</taxon>
        <taxon>Candidatus Woeseibacteriota</taxon>
    </lineage>
</organism>
<dbReference type="Proteomes" id="UP000176198">
    <property type="component" value="Unassembled WGS sequence"/>
</dbReference>
<sequence length="311" mass="33216">MAPSSDPTSPYQTAVDAASVGVTSVSANVIMGRITRCSATAPVNVTSPAAWWQVVDSDVTVVSGDIISPIPGTCSLPLCDPVFDVDGPAAFPGVPMFSGNFDFSSGVGPGTVSSTGWLADARYVSLTQYTYPFFLRLVPGDAIRSMISTASITPNYLKNQGAVSPDRYKWYFRTGDLTMRGEPTLGSDRVILFVDGDLIIDGTIDLTRGLGFFMAVSSGNITVNPGVRHPTAGEPELEGLFVADNNFITAGGTDELSIRGMVTAYGQVILNRNLSDNTQNPAEVFTYAPDLLFNYPTSLTLKRTRWKEVTP</sequence>
<accession>A0A1F7WI99</accession>
<reference evidence="1 2" key="1">
    <citation type="journal article" date="2016" name="Nat. Commun.">
        <title>Thousands of microbial genomes shed light on interconnected biogeochemical processes in an aquifer system.</title>
        <authorList>
            <person name="Anantharaman K."/>
            <person name="Brown C.T."/>
            <person name="Hug L.A."/>
            <person name="Sharon I."/>
            <person name="Castelle C.J."/>
            <person name="Probst A.J."/>
            <person name="Thomas B.C."/>
            <person name="Singh A."/>
            <person name="Wilkins M.J."/>
            <person name="Karaoz U."/>
            <person name="Brodie E.L."/>
            <person name="Williams K.H."/>
            <person name="Hubbard S.S."/>
            <person name="Banfield J.F."/>
        </authorList>
    </citation>
    <scope>NUCLEOTIDE SEQUENCE [LARGE SCALE GENOMIC DNA]</scope>
</reference>
<proteinExistence type="predicted"/>